<organism evidence="8 9">
    <name type="scientific">Pseudofrankia inefficax (strain DSM 45817 / CECT 9037 / DDB 130130 / EuI1c)</name>
    <name type="common">Frankia inefficax</name>
    <dbReference type="NCBI Taxonomy" id="298654"/>
    <lineage>
        <taxon>Bacteria</taxon>
        <taxon>Bacillati</taxon>
        <taxon>Actinomycetota</taxon>
        <taxon>Actinomycetes</taxon>
        <taxon>Frankiales</taxon>
        <taxon>Frankiaceae</taxon>
        <taxon>Pseudofrankia</taxon>
    </lineage>
</organism>
<keyword evidence="2" id="KW-0813">Transport</keyword>
<dbReference type="PANTHER" id="PTHR36838:SF1">
    <property type="entry name" value="SLR1864 PROTEIN"/>
    <property type="match status" value="1"/>
</dbReference>
<keyword evidence="6 7" id="KW-0472">Membrane</keyword>
<dbReference type="InterPro" id="IPR004776">
    <property type="entry name" value="Mem_transp_PIN-like"/>
</dbReference>
<evidence type="ECO:0000256" key="4">
    <source>
        <dbReference type="ARBA" id="ARBA00022692"/>
    </source>
</evidence>
<evidence type="ECO:0000256" key="6">
    <source>
        <dbReference type="ARBA" id="ARBA00023136"/>
    </source>
</evidence>
<reference evidence="8 9" key="1">
    <citation type="submission" date="2010-10" db="EMBL/GenBank/DDBJ databases">
        <title>Complete sequence of Frankia sp. EuI1c.</title>
        <authorList>
            <consortium name="US DOE Joint Genome Institute"/>
            <person name="Lucas S."/>
            <person name="Copeland A."/>
            <person name="Lapidus A."/>
            <person name="Cheng J.-F."/>
            <person name="Bruce D."/>
            <person name="Goodwin L."/>
            <person name="Pitluck S."/>
            <person name="Chertkov O."/>
            <person name="Detter J.C."/>
            <person name="Han C."/>
            <person name="Tapia R."/>
            <person name="Land M."/>
            <person name="Hauser L."/>
            <person name="Jeffries C."/>
            <person name="Kyrpides N."/>
            <person name="Ivanova N."/>
            <person name="Mikhailova N."/>
            <person name="Beauchemin N."/>
            <person name="Sen A."/>
            <person name="Sur S.A."/>
            <person name="Gtari M."/>
            <person name="Wall L."/>
            <person name="Tisa L."/>
            <person name="Woyke T."/>
        </authorList>
    </citation>
    <scope>NUCLEOTIDE SEQUENCE [LARGE SCALE GENOMIC DNA]</scope>
    <source>
        <strain evidence="9">DSM 45817 / CECT 9037 / EuI1c</strain>
    </source>
</reference>
<dbReference type="AlphaFoldDB" id="E3IXR8"/>
<evidence type="ECO:0000256" key="5">
    <source>
        <dbReference type="ARBA" id="ARBA00022989"/>
    </source>
</evidence>
<dbReference type="Proteomes" id="UP000002484">
    <property type="component" value="Chromosome"/>
</dbReference>
<proteinExistence type="predicted"/>
<keyword evidence="3" id="KW-1003">Cell membrane</keyword>
<evidence type="ECO:0000256" key="7">
    <source>
        <dbReference type="SAM" id="Phobius"/>
    </source>
</evidence>
<name>E3IXR8_PSEI1</name>
<accession>E3IXR8</accession>
<gene>
    <name evidence="8" type="ordered locus">FraEuI1c_2188</name>
</gene>
<evidence type="ECO:0000256" key="3">
    <source>
        <dbReference type="ARBA" id="ARBA00022475"/>
    </source>
</evidence>
<keyword evidence="9" id="KW-1185">Reference proteome</keyword>
<feature type="transmembrane region" description="Helical" evidence="7">
    <location>
        <begin position="187"/>
        <end position="207"/>
    </location>
</feature>
<evidence type="ECO:0000313" key="8">
    <source>
        <dbReference type="EMBL" id="ADP80227.1"/>
    </source>
</evidence>
<feature type="transmembrane region" description="Helical" evidence="7">
    <location>
        <begin position="90"/>
        <end position="115"/>
    </location>
</feature>
<evidence type="ECO:0000313" key="9">
    <source>
        <dbReference type="Proteomes" id="UP000002484"/>
    </source>
</evidence>
<keyword evidence="4 7" id="KW-0812">Transmembrane</keyword>
<evidence type="ECO:0000256" key="1">
    <source>
        <dbReference type="ARBA" id="ARBA00004141"/>
    </source>
</evidence>
<dbReference type="GO" id="GO:0016020">
    <property type="term" value="C:membrane"/>
    <property type="evidence" value="ECO:0007669"/>
    <property type="project" value="UniProtKB-SubCell"/>
</dbReference>
<dbReference type="InParanoid" id="E3IXR8"/>
<dbReference type="OrthoDB" id="9786183at2"/>
<dbReference type="PANTHER" id="PTHR36838">
    <property type="entry name" value="AUXIN EFFLUX CARRIER FAMILY PROTEIN"/>
    <property type="match status" value="1"/>
</dbReference>
<comment type="subcellular location">
    <subcellularLocation>
        <location evidence="1">Membrane</location>
        <topology evidence="1">Multi-pass membrane protein</topology>
    </subcellularLocation>
</comment>
<dbReference type="GO" id="GO:0055085">
    <property type="term" value="P:transmembrane transport"/>
    <property type="evidence" value="ECO:0007669"/>
    <property type="project" value="InterPro"/>
</dbReference>
<feature type="transmembrane region" description="Helical" evidence="7">
    <location>
        <begin position="56"/>
        <end position="78"/>
    </location>
</feature>
<dbReference type="KEGG" id="fri:FraEuI1c_2188"/>
<dbReference type="HOGENOM" id="CLU_056175_5_0_11"/>
<evidence type="ECO:0000256" key="2">
    <source>
        <dbReference type="ARBA" id="ARBA00022448"/>
    </source>
</evidence>
<dbReference type="RefSeq" id="WP_013423346.1">
    <property type="nucleotide sequence ID" value="NC_014666.1"/>
</dbReference>
<protein>
    <submittedName>
        <fullName evidence="8">Auxin Efflux Carrier</fullName>
    </submittedName>
</protein>
<feature type="transmembrane region" description="Helical" evidence="7">
    <location>
        <begin position="280"/>
        <end position="299"/>
    </location>
</feature>
<dbReference type="eggNOG" id="COG0679">
    <property type="taxonomic scope" value="Bacteria"/>
</dbReference>
<sequence length="302" mass="31609">MSALVVLLVGLAAGAAFRRGGKIGTDAQHAVAFWVLNVALPALALRVMHEVRFPGSILAVVAVPYLLFAITCVLYLVFARPLRLSRESVAALVATTACANTSFVGIPMVTAFFGAGQVPIAVLVDQLGSFVLLSTVVATLVATAGEDGGRVTAREICWRMVTAPPLLALLAGLALRPVGYPAWLTEVLTQLGNTLSPLALFAIGLQLEVRAVGRWRRELTVGLAVKLLVAPALIVGGYALFGSLDDRAIQVALFEATMPPMVAGALMAARRDLATPLPSLLVGLGVPLSILTCAGWSFVLHR</sequence>
<keyword evidence="5 7" id="KW-1133">Transmembrane helix</keyword>
<feature type="transmembrane region" description="Helical" evidence="7">
    <location>
        <begin position="127"/>
        <end position="144"/>
    </location>
</feature>
<dbReference type="Pfam" id="PF03547">
    <property type="entry name" value="Mem_trans"/>
    <property type="match status" value="1"/>
</dbReference>
<feature type="transmembrane region" description="Helical" evidence="7">
    <location>
        <begin position="219"/>
        <end position="241"/>
    </location>
</feature>
<dbReference type="STRING" id="298654.FraEuI1c_2188"/>
<feature type="transmembrane region" description="Helical" evidence="7">
    <location>
        <begin position="156"/>
        <end position="175"/>
    </location>
</feature>
<dbReference type="EMBL" id="CP002299">
    <property type="protein sequence ID" value="ADP80227.1"/>
    <property type="molecule type" value="Genomic_DNA"/>
</dbReference>